<proteinExistence type="predicted"/>
<dbReference type="Proteomes" id="UP001319874">
    <property type="component" value="Chromosome 3"/>
</dbReference>
<evidence type="ECO:0000313" key="2">
    <source>
        <dbReference type="EMBL" id="BCZ82509.1"/>
    </source>
</evidence>
<evidence type="ECO:0000256" key="1">
    <source>
        <dbReference type="SAM" id="MobiDB-lite"/>
    </source>
</evidence>
<reference evidence="2 3" key="1">
    <citation type="journal article" date="2022" name="Front. Microbiol.">
        <title>Identification and characterization of a novel class of self-sufficient cytochrome P450 hydroxylase involved in cyclohexanecarboxylate degradation in Paraburkholderia terrae strain KU-64.</title>
        <authorList>
            <person name="Yamamoto T."/>
            <person name="Hasegawa Y."/>
            <person name="Iwaki H."/>
        </authorList>
    </citation>
    <scope>NUCLEOTIDE SEQUENCE [LARGE SCALE GENOMIC DNA]</scope>
    <source>
        <strain evidence="2 3">KU-64</strain>
    </source>
</reference>
<protein>
    <submittedName>
        <fullName evidence="2">Uncharacterized protein</fullName>
    </submittedName>
</protein>
<dbReference type="EMBL" id="AP024957">
    <property type="protein sequence ID" value="BCZ82509.1"/>
    <property type="molecule type" value="Genomic_DNA"/>
</dbReference>
<gene>
    <name evidence="2" type="ORF">PTKU64_61840</name>
</gene>
<feature type="compositionally biased region" description="Polar residues" evidence="1">
    <location>
        <begin position="1"/>
        <end position="16"/>
    </location>
</feature>
<evidence type="ECO:0000313" key="3">
    <source>
        <dbReference type="Proteomes" id="UP001319874"/>
    </source>
</evidence>
<sequence length="70" mass="7304">MSTSSTSHCATTQSPSPEARAALPVQFAQKRGDFKTFGLGGMIVGVMEKTISDPRTDVTKAANYALLGNG</sequence>
<feature type="region of interest" description="Disordered" evidence="1">
    <location>
        <begin position="1"/>
        <end position="21"/>
    </location>
</feature>
<name>A0ABM7U6F5_9BURK</name>
<keyword evidence="3" id="KW-1185">Reference proteome</keyword>
<organism evidence="2 3">
    <name type="scientific">Paraburkholderia terrae</name>
    <dbReference type="NCBI Taxonomy" id="311230"/>
    <lineage>
        <taxon>Bacteria</taxon>
        <taxon>Pseudomonadati</taxon>
        <taxon>Pseudomonadota</taxon>
        <taxon>Betaproteobacteria</taxon>
        <taxon>Burkholderiales</taxon>
        <taxon>Burkholderiaceae</taxon>
        <taxon>Paraburkholderia</taxon>
    </lineage>
</organism>
<accession>A0ABM7U6F5</accession>